<evidence type="ECO:0000313" key="1">
    <source>
        <dbReference type="EMBL" id="GES88591.1"/>
    </source>
</evidence>
<evidence type="ECO:0000313" key="2">
    <source>
        <dbReference type="Proteomes" id="UP000615446"/>
    </source>
</evidence>
<comment type="caution">
    <text evidence="1">The sequence shown here is derived from an EMBL/GenBank/DDBJ whole genome shotgun (WGS) entry which is preliminary data.</text>
</comment>
<protein>
    <submittedName>
        <fullName evidence="1">Uncharacterized protein</fullName>
    </submittedName>
</protein>
<organism evidence="1 2">
    <name type="scientific">Rhizophagus clarus</name>
    <dbReference type="NCBI Taxonomy" id="94130"/>
    <lineage>
        <taxon>Eukaryota</taxon>
        <taxon>Fungi</taxon>
        <taxon>Fungi incertae sedis</taxon>
        <taxon>Mucoromycota</taxon>
        <taxon>Glomeromycotina</taxon>
        <taxon>Glomeromycetes</taxon>
        <taxon>Glomerales</taxon>
        <taxon>Glomeraceae</taxon>
        <taxon>Rhizophagus</taxon>
    </lineage>
</organism>
<name>A0A8H3LMC7_9GLOM</name>
<reference evidence="1" key="1">
    <citation type="submission" date="2019-10" db="EMBL/GenBank/DDBJ databases">
        <title>Conservation and host-specific expression of non-tandemly repeated heterogenous ribosome RNA gene in arbuscular mycorrhizal fungi.</title>
        <authorList>
            <person name="Maeda T."/>
            <person name="Kobayashi Y."/>
            <person name="Nakagawa T."/>
            <person name="Ezawa T."/>
            <person name="Yamaguchi K."/>
            <person name="Bino T."/>
            <person name="Nishimoto Y."/>
            <person name="Shigenobu S."/>
            <person name="Kawaguchi M."/>
        </authorList>
    </citation>
    <scope>NUCLEOTIDE SEQUENCE</scope>
    <source>
        <strain evidence="1">HR1</strain>
    </source>
</reference>
<proteinExistence type="predicted"/>
<dbReference type="OrthoDB" id="2322390at2759"/>
<sequence length="264" mass="30975">MRMVFESKFTLDSYDELQKCLKEEMKILPKVFPEFANLPNLHINIHLLVHARTYGTLINTQVGIKEMVHWIFKAMVPQTNCKNIELDLLKWYTTLFATRHLVDGGADQRLSQPCRGFATMSSNFRNLLTNWYITEDKQFHLQWILLKNLPNFKSELLLSFMDIGQKSALIYSQMSWYELVTYTMEKSNGVFSKVHLHIGNVVTIHEEDSGECYAIIKGIFKYKGNDDKYYAFITIDWFDNINRIHNVLKCPLFRIQTTLLVILC</sequence>
<gene>
    <name evidence="1" type="ORF">RCL2_001553000</name>
</gene>
<dbReference type="EMBL" id="BLAL01000180">
    <property type="protein sequence ID" value="GES88591.1"/>
    <property type="molecule type" value="Genomic_DNA"/>
</dbReference>
<accession>A0A8H3LMC7</accession>
<dbReference type="AlphaFoldDB" id="A0A8H3LMC7"/>
<dbReference type="Proteomes" id="UP000615446">
    <property type="component" value="Unassembled WGS sequence"/>
</dbReference>